<proteinExistence type="inferred from homology"/>
<reference evidence="5 6" key="1">
    <citation type="journal article" date="2009" name="Genome Res.">
        <title>Comparative genomics of the fungal pathogens Candida dubliniensis and Candida albicans.</title>
        <authorList>
            <person name="Jackson A.P."/>
            <person name="Gamble J.A."/>
            <person name="Yeomans T."/>
            <person name="Moran G.P."/>
            <person name="Saunders D."/>
            <person name="Harris D."/>
            <person name="Aslett M."/>
            <person name="Barrell J.F."/>
            <person name="Butler G."/>
            <person name="Citiulo F."/>
            <person name="Coleman D.C."/>
            <person name="de Groot P.W.J."/>
            <person name="Goodwin T.J."/>
            <person name="Quail M.A."/>
            <person name="McQuillan J."/>
            <person name="Munro C.A."/>
            <person name="Pain A."/>
            <person name="Poulter R.T."/>
            <person name="Rajandream M.A."/>
            <person name="Renauld H."/>
            <person name="Spiering M.J."/>
            <person name="Tivey A."/>
            <person name="Gow N.A.R."/>
            <person name="Barrell B."/>
            <person name="Sullivan D.J."/>
            <person name="Berriman M."/>
        </authorList>
    </citation>
    <scope>NUCLEOTIDE SEQUENCE [LARGE SCALE GENOMIC DNA]</scope>
    <source>
        <strain evidence="6">CD36 / ATCC MYA-646 / CBS 7987 / NCPF 3949 / NRRL Y-17841</strain>
    </source>
</reference>
<dbReference type="GeneID" id="8046125"/>
<comment type="similarity">
    <text evidence="2">Belongs to the NAD(P)-dependent epimerase/dehydratase family. Dihydroflavonol-4-reductase subfamily.</text>
</comment>
<dbReference type="Gene3D" id="3.40.50.720">
    <property type="entry name" value="NAD(P)-binding Rossmann-like Domain"/>
    <property type="match status" value="1"/>
</dbReference>
<sequence>MSGETVFITGATGYIAQHIIKQLLSKGYSVIGSVRSHTKGEQLKELITAHHQDSTGTAKFDYVIVESLTSFGAFDSILQNHKEISIFIHTASPIPFPTDNIERDILNPAIDGTKNVLQSIKKYGNDNIKRVVITSSIAAIKPFGDEQTELKIISEKDWNPITFEQGLDNPIIAYYASKTLAEREVWKFIDEQSGNDNQINFKLAVVNPSFVFGPQAFGIKDKSAVLRSSAEIVNSILKLKSNDSIPSFVASFIDARDVAKAHILAFENNNTIGQRLLLNNEIFTKELIAHLIKKNFPSLDIPEGDVVKSEEQIANYPWRVDSTKTEKILGFEYIPLEKSIIDTVNQLI</sequence>
<dbReference type="RefSeq" id="XP_002418580.1">
    <property type="nucleotide sequence ID" value="XM_002418535.1"/>
</dbReference>
<dbReference type="InterPro" id="IPR036291">
    <property type="entry name" value="NAD(P)-bd_dom_sf"/>
</dbReference>
<dbReference type="FunFam" id="3.40.50.720:FF:000191">
    <property type="entry name" value="Methylglyoxal reductase (NADPH-dependent)"/>
    <property type="match status" value="1"/>
</dbReference>
<dbReference type="InterPro" id="IPR001509">
    <property type="entry name" value="Epimerase_deHydtase"/>
</dbReference>
<keyword evidence="1" id="KW-0560">Oxidoreductase</keyword>
<dbReference type="OrthoDB" id="2735536at2759"/>
<organism evidence="5 6">
    <name type="scientific">Candida dubliniensis (strain CD36 / ATCC MYA-646 / CBS 7987 / NCPF 3949 / NRRL Y-17841)</name>
    <name type="common">Yeast</name>
    <dbReference type="NCBI Taxonomy" id="573826"/>
    <lineage>
        <taxon>Eukaryota</taxon>
        <taxon>Fungi</taxon>
        <taxon>Dikarya</taxon>
        <taxon>Ascomycota</taxon>
        <taxon>Saccharomycotina</taxon>
        <taxon>Pichiomycetes</taxon>
        <taxon>Debaryomycetaceae</taxon>
        <taxon>Candida/Lodderomyces clade</taxon>
        <taxon>Candida</taxon>
    </lineage>
</organism>
<dbReference type="InterPro" id="IPR050425">
    <property type="entry name" value="NAD(P)_dehydrat-like"/>
</dbReference>
<protein>
    <submittedName>
        <fullName evidence="5">NADPH-dependent methylglyoxal reductase, putative</fullName>
    </submittedName>
</protein>
<dbReference type="EMBL" id="FM992689">
    <property type="protein sequence ID" value="CAX43883.1"/>
    <property type="molecule type" value="Genomic_DNA"/>
</dbReference>
<dbReference type="PANTHER" id="PTHR10366">
    <property type="entry name" value="NAD DEPENDENT EPIMERASE/DEHYDRATASE"/>
    <property type="match status" value="1"/>
</dbReference>
<evidence type="ECO:0000256" key="2">
    <source>
        <dbReference type="ARBA" id="ARBA00023445"/>
    </source>
</evidence>
<dbReference type="HOGENOM" id="CLU_007383_9_2_1"/>
<evidence type="ECO:0000256" key="1">
    <source>
        <dbReference type="ARBA" id="ARBA00023002"/>
    </source>
</evidence>
<dbReference type="Proteomes" id="UP000002605">
    <property type="component" value="Chromosome 2"/>
</dbReference>
<dbReference type="VEuPathDB" id="FungiDB:CD36_21020"/>
<dbReference type="CDD" id="cd05227">
    <property type="entry name" value="AR_SDR_e"/>
    <property type="match status" value="1"/>
</dbReference>
<name>B9WBW1_CANDC</name>
<dbReference type="PANTHER" id="PTHR10366:SF564">
    <property type="entry name" value="STEROL-4-ALPHA-CARBOXYLATE 3-DEHYDROGENASE, DECARBOXYLATING"/>
    <property type="match status" value="1"/>
</dbReference>
<evidence type="ECO:0000259" key="3">
    <source>
        <dbReference type="Pfam" id="PF01370"/>
    </source>
</evidence>
<dbReference type="KEGG" id="cdu:CD36_21020"/>
<dbReference type="CGD" id="CAL0000168871">
    <property type="gene designation" value="Cd36_21020"/>
</dbReference>
<dbReference type="SMR" id="B9WBW1"/>
<evidence type="ECO:0000313" key="5">
    <source>
        <dbReference type="EMBL" id="CAX43883.1"/>
    </source>
</evidence>
<dbReference type="AlphaFoldDB" id="B9WBW1"/>
<dbReference type="SUPFAM" id="SSF51735">
    <property type="entry name" value="NAD(P)-binding Rossmann-fold domains"/>
    <property type="match status" value="1"/>
</dbReference>
<dbReference type="eggNOG" id="KOG1502">
    <property type="taxonomic scope" value="Eukaryota"/>
</dbReference>
<keyword evidence="6" id="KW-1185">Reference proteome</keyword>
<gene>
    <name evidence="4" type="ordered locus">Cd36_21020</name>
    <name evidence="5" type="ORF">CD36_21020</name>
</gene>
<accession>B9WBW1</accession>
<evidence type="ECO:0000313" key="4">
    <source>
        <dbReference type="CGD" id="CAL0000168871"/>
    </source>
</evidence>
<feature type="domain" description="NAD-dependent epimerase/dehydratase" evidence="3">
    <location>
        <begin position="6"/>
        <end position="272"/>
    </location>
</feature>
<dbReference type="Pfam" id="PF01370">
    <property type="entry name" value="Epimerase"/>
    <property type="match status" value="1"/>
</dbReference>
<evidence type="ECO:0000313" key="6">
    <source>
        <dbReference type="Proteomes" id="UP000002605"/>
    </source>
</evidence>
<dbReference type="GO" id="GO:0016616">
    <property type="term" value="F:oxidoreductase activity, acting on the CH-OH group of donors, NAD or NADP as acceptor"/>
    <property type="evidence" value="ECO:0007669"/>
    <property type="project" value="TreeGrafter"/>
</dbReference>